<name>A0ACB5TYX7_AMBMO</name>
<gene>
    <name evidence="1" type="ORF">Amon02_001027300</name>
</gene>
<reference evidence="1" key="1">
    <citation type="submission" date="2023-04" db="EMBL/GenBank/DDBJ databases">
        <title>Ambrosiozyma monospora NBRC 10751.</title>
        <authorList>
            <person name="Ichikawa N."/>
            <person name="Sato H."/>
            <person name="Tonouchi N."/>
        </authorList>
    </citation>
    <scope>NUCLEOTIDE SEQUENCE</scope>
    <source>
        <strain evidence="1">NBRC 10751</strain>
    </source>
</reference>
<sequence>MWSVGCILAELLGGTTLFKGKDYVDQLNEILKVLGTPSEETIQSISSSKAQYYVRTLPYMPVIPFQVKFPNATPLSIDLLTKMLTLDPRHRISVEDALEHPYLEIWHDPNDEPVCAKKFDFSFEEVDDLAEMRQVMIDEVQSFREYVRKPLEEQEIVSDNYAEQQQQQQAEAQEQQQLMQQQQQQQQDMIYQQQMAQVQAQQQAAMAGMLAPPTTTGLMNLGNDDYELPPRPEEMSNLFNTDTITDSDTVPTNLTDADTLNLEQELQFGLDGFNFHG</sequence>
<dbReference type="EMBL" id="BSXS01010164">
    <property type="protein sequence ID" value="GME97572.1"/>
    <property type="molecule type" value="Genomic_DNA"/>
</dbReference>
<dbReference type="Proteomes" id="UP001165064">
    <property type="component" value="Unassembled WGS sequence"/>
</dbReference>
<evidence type="ECO:0000313" key="1">
    <source>
        <dbReference type="EMBL" id="GME97572.1"/>
    </source>
</evidence>
<protein>
    <submittedName>
        <fullName evidence="1">Unnamed protein product</fullName>
    </submittedName>
</protein>
<evidence type="ECO:0000313" key="2">
    <source>
        <dbReference type="Proteomes" id="UP001165064"/>
    </source>
</evidence>
<comment type="caution">
    <text evidence="1">The sequence shown here is derived from an EMBL/GenBank/DDBJ whole genome shotgun (WGS) entry which is preliminary data.</text>
</comment>
<keyword evidence="2" id="KW-1185">Reference proteome</keyword>
<accession>A0ACB5TYX7</accession>
<proteinExistence type="predicted"/>
<organism evidence="1 2">
    <name type="scientific">Ambrosiozyma monospora</name>
    <name type="common">Yeast</name>
    <name type="synonym">Endomycopsis monosporus</name>
    <dbReference type="NCBI Taxonomy" id="43982"/>
    <lineage>
        <taxon>Eukaryota</taxon>
        <taxon>Fungi</taxon>
        <taxon>Dikarya</taxon>
        <taxon>Ascomycota</taxon>
        <taxon>Saccharomycotina</taxon>
        <taxon>Pichiomycetes</taxon>
        <taxon>Pichiales</taxon>
        <taxon>Pichiaceae</taxon>
        <taxon>Ambrosiozyma</taxon>
    </lineage>
</organism>